<keyword evidence="8" id="KW-1185">Reference proteome</keyword>
<reference evidence="7" key="1">
    <citation type="journal article" date="2023" name="Mol. Ecol. Resour.">
        <title>Chromosome-level genome assembly of a triploid poplar Populus alba 'Berolinensis'.</title>
        <authorList>
            <person name="Chen S."/>
            <person name="Yu Y."/>
            <person name="Wang X."/>
            <person name="Wang S."/>
            <person name="Zhang T."/>
            <person name="Zhou Y."/>
            <person name="He R."/>
            <person name="Meng N."/>
            <person name="Wang Y."/>
            <person name="Liu W."/>
            <person name="Liu Z."/>
            <person name="Liu J."/>
            <person name="Guo Q."/>
            <person name="Huang H."/>
            <person name="Sederoff R.R."/>
            <person name="Wang G."/>
            <person name="Qu G."/>
            <person name="Chen S."/>
        </authorList>
    </citation>
    <scope>NUCLEOTIDE SEQUENCE</scope>
    <source>
        <strain evidence="7">SC-2020</strain>
    </source>
</reference>
<organism evidence="7 8">
    <name type="scientific">Populus alba x Populus x berolinensis</name>
    <dbReference type="NCBI Taxonomy" id="444605"/>
    <lineage>
        <taxon>Eukaryota</taxon>
        <taxon>Viridiplantae</taxon>
        <taxon>Streptophyta</taxon>
        <taxon>Embryophyta</taxon>
        <taxon>Tracheophyta</taxon>
        <taxon>Spermatophyta</taxon>
        <taxon>Magnoliopsida</taxon>
        <taxon>eudicotyledons</taxon>
        <taxon>Gunneridae</taxon>
        <taxon>Pentapetalae</taxon>
        <taxon>rosids</taxon>
        <taxon>fabids</taxon>
        <taxon>Malpighiales</taxon>
        <taxon>Salicaceae</taxon>
        <taxon>Saliceae</taxon>
        <taxon>Populus</taxon>
    </lineage>
</organism>
<evidence type="ECO:0000256" key="3">
    <source>
        <dbReference type="ARBA" id="ARBA00022741"/>
    </source>
</evidence>
<keyword evidence="2 6" id="KW-0808">Transferase</keyword>
<dbReference type="GO" id="GO:0032958">
    <property type="term" value="P:inositol phosphate biosynthetic process"/>
    <property type="evidence" value="ECO:0007669"/>
    <property type="project" value="TreeGrafter"/>
</dbReference>
<comment type="caution">
    <text evidence="7">The sequence shown here is derived from an EMBL/GenBank/DDBJ whole genome shotgun (WGS) entry which is preliminary data.</text>
</comment>
<dbReference type="InterPro" id="IPR043001">
    <property type="entry name" value="IP5_2-K_N_lobe"/>
</dbReference>
<name>A0AAD6WAV8_9ROSI</name>
<keyword evidence="5 6" id="KW-0067">ATP-binding</keyword>
<comment type="function">
    <text evidence="6">Phosphorylates Ins(1,3,4,5,6)P5 at position 2 to form Ins(1,2,3,4,5,6)P6 (InsP6 or phytate).</text>
</comment>
<keyword evidence="4 6" id="KW-0418">Kinase</keyword>
<comment type="domain">
    <text evidence="6">The EXKPK motif is conserved in inositol-pentakisphosphate 2-kinases of both family 1 and 2.</text>
</comment>
<dbReference type="Proteomes" id="UP001164929">
    <property type="component" value="Chromosome 2"/>
</dbReference>
<dbReference type="AlphaFoldDB" id="A0AAD6WAV8"/>
<dbReference type="Gene3D" id="3.30.200.110">
    <property type="entry name" value="Inositol-pentakisphosphate 2-kinase, N-lobe"/>
    <property type="match status" value="1"/>
</dbReference>
<keyword evidence="3 6" id="KW-0547">Nucleotide-binding</keyword>
<dbReference type="GO" id="GO:0035299">
    <property type="term" value="F:inositol-1,3,4,5,6-pentakisphosphate 2-kinase activity"/>
    <property type="evidence" value="ECO:0007669"/>
    <property type="project" value="UniProtKB-EC"/>
</dbReference>
<evidence type="ECO:0000256" key="2">
    <source>
        <dbReference type="ARBA" id="ARBA00022679"/>
    </source>
</evidence>
<comment type="catalytic activity">
    <reaction evidence="6">
        <text>1D-myo-inositol 1,3,4,5,6-pentakisphosphate + ATP = 1D-myo-inositol hexakisphosphate + ADP + H(+)</text>
        <dbReference type="Rhea" id="RHEA:20313"/>
        <dbReference type="ChEBI" id="CHEBI:15378"/>
        <dbReference type="ChEBI" id="CHEBI:30616"/>
        <dbReference type="ChEBI" id="CHEBI:57733"/>
        <dbReference type="ChEBI" id="CHEBI:58130"/>
        <dbReference type="ChEBI" id="CHEBI:456216"/>
        <dbReference type="EC" id="2.7.1.158"/>
    </reaction>
</comment>
<dbReference type="GO" id="GO:0005634">
    <property type="term" value="C:nucleus"/>
    <property type="evidence" value="ECO:0007669"/>
    <property type="project" value="TreeGrafter"/>
</dbReference>
<accession>A0AAD6WAV8</accession>
<sequence>MLKNEVTKGRLAFHLSHKASLFSFSTPLIPHHILLSVTQRNLLSSSFNLDHSPRFFRIYLTVHTSRLRFRNHPHSAATTDNFFLNFRLGKVMRITKKARNGSSPKCDSNQSVLTEEERLLWRNVEELVTSPTKEIAEQIYTQLVMSPLLGSKHVDAGIRVPVTRDFLECVEKNVNKQRPAWRIDVSVVNLERDFVIIMSDHSLFPGVSGVLKDEPCISVEIKPKCGFIPSSEFIAERNSVKRSATRFQMHQVLKLREQEISELSEYDPLDLFSGSKERIHKAIKDLYTTPQNNFRVFLNGSLIFGGLGGGIKRTNAVAGKAFEDALEGIILAENGLRTTSFIQLVAEAVYCSRVLDGLLEVQRLDNFDIEGAIHAYYNIVCQPCAVMPTVG</sequence>
<gene>
    <name evidence="7" type="ORF">NC653_005307</name>
</gene>
<dbReference type="EC" id="2.7.1.158" evidence="1 6"/>
<dbReference type="InterPro" id="IPR009286">
    <property type="entry name" value="Ins_P5_2-kin"/>
</dbReference>
<evidence type="ECO:0000313" key="7">
    <source>
        <dbReference type="EMBL" id="KAJ7005930.1"/>
    </source>
</evidence>
<dbReference type="PANTHER" id="PTHR14456">
    <property type="entry name" value="INOSITOL POLYPHOSPHATE KINASE 1"/>
    <property type="match status" value="1"/>
</dbReference>
<evidence type="ECO:0000256" key="6">
    <source>
        <dbReference type="RuleBase" id="RU364126"/>
    </source>
</evidence>
<evidence type="ECO:0000313" key="8">
    <source>
        <dbReference type="Proteomes" id="UP001164929"/>
    </source>
</evidence>
<dbReference type="EMBL" id="JAQIZT010000002">
    <property type="protein sequence ID" value="KAJ7005930.1"/>
    <property type="molecule type" value="Genomic_DNA"/>
</dbReference>
<dbReference type="PANTHER" id="PTHR14456:SF2">
    <property type="entry name" value="INOSITOL-PENTAKISPHOSPHATE 2-KINASE"/>
    <property type="match status" value="1"/>
</dbReference>
<proteinExistence type="predicted"/>
<dbReference type="GO" id="GO:0005524">
    <property type="term" value="F:ATP binding"/>
    <property type="evidence" value="ECO:0007669"/>
    <property type="project" value="UniProtKB-KW"/>
</dbReference>
<evidence type="ECO:0000256" key="1">
    <source>
        <dbReference type="ARBA" id="ARBA00012023"/>
    </source>
</evidence>
<evidence type="ECO:0000256" key="4">
    <source>
        <dbReference type="ARBA" id="ARBA00022777"/>
    </source>
</evidence>
<evidence type="ECO:0000256" key="5">
    <source>
        <dbReference type="ARBA" id="ARBA00022840"/>
    </source>
</evidence>
<dbReference type="Pfam" id="PF06090">
    <property type="entry name" value="Ins_P5_2-kin"/>
    <property type="match status" value="1"/>
</dbReference>
<protein>
    <recommendedName>
        <fullName evidence="1 6">Inositol-pentakisphosphate 2-kinase</fullName>
        <ecNumber evidence="1 6">2.7.1.158</ecNumber>
    </recommendedName>
</protein>